<dbReference type="AlphaFoldDB" id="A0A9D1AEN0"/>
<keyword evidence="1" id="KW-1133">Transmembrane helix</keyword>
<sequence length="329" mass="37236">MKKERRQYPAAFWYAVCGVGLAFSVLLALLLPDWYSEWSDSRTFQEVVTKEREAIAFVDSQEMGASQRMRAVAQMEEITLEDFETVYGLVEPEDPLRVLEQCAQSLEDWTEAGILPEGYLYLCRDVIAGAEIENMDALAVEGYMYYTYVNTSLGRIPLYVIAMAQGSETEGNQGHVLHLVMDADTGFLYYVSVMGQETAAYLAREGGFSSVEEMLNAYLFGSVWESGGMTVADYGRAGLAQSAEVDPMDEHGLELDITLEYGDYSGKAYRVLERSDWGTGYTVMYGSLSWMGYMQAVMEMHGWPQYSAGVEDWMQHTYEVTYNYEDYIF</sequence>
<reference evidence="2" key="2">
    <citation type="journal article" date="2021" name="PeerJ">
        <title>Extensive microbial diversity within the chicken gut microbiome revealed by metagenomics and culture.</title>
        <authorList>
            <person name="Gilroy R."/>
            <person name="Ravi A."/>
            <person name="Getino M."/>
            <person name="Pursley I."/>
            <person name="Horton D.L."/>
            <person name="Alikhan N.F."/>
            <person name="Baker D."/>
            <person name="Gharbi K."/>
            <person name="Hall N."/>
            <person name="Watson M."/>
            <person name="Adriaenssens E.M."/>
            <person name="Foster-Nyarko E."/>
            <person name="Jarju S."/>
            <person name="Secka A."/>
            <person name="Antonio M."/>
            <person name="Oren A."/>
            <person name="Chaudhuri R.R."/>
            <person name="La Ragione R."/>
            <person name="Hildebrand F."/>
            <person name="Pallen M.J."/>
        </authorList>
    </citation>
    <scope>NUCLEOTIDE SEQUENCE</scope>
    <source>
        <strain evidence="2">ChiSjej4B22-8148</strain>
    </source>
</reference>
<dbReference type="EMBL" id="DVGK01000155">
    <property type="protein sequence ID" value="HIR14852.1"/>
    <property type="molecule type" value="Genomic_DNA"/>
</dbReference>
<protein>
    <submittedName>
        <fullName evidence="2">Uncharacterized protein</fullName>
    </submittedName>
</protein>
<evidence type="ECO:0000313" key="2">
    <source>
        <dbReference type="EMBL" id="HIR14852.1"/>
    </source>
</evidence>
<comment type="caution">
    <text evidence="2">The sequence shown here is derived from an EMBL/GenBank/DDBJ whole genome shotgun (WGS) entry which is preliminary data.</text>
</comment>
<accession>A0A9D1AEN0</accession>
<evidence type="ECO:0000313" key="3">
    <source>
        <dbReference type="Proteomes" id="UP000886757"/>
    </source>
</evidence>
<name>A0A9D1AEN0_9FIRM</name>
<keyword evidence="1" id="KW-0472">Membrane</keyword>
<organism evidence="2 3">
    <name type="scientific">Candidatus Choladousia intestinavium</name>
    <dbReference type="NCBI Taxonomy" id="2840727"/>
    <lineage>
        <taxon>Bacteria</taxon>
        <taxon>Bacillati</taxon>
        <taxon>Bacillota</taxon>
        <taxon>Clostridia</taxon>
        <taxon>Lachnospirales</taxon>
        <taxon>Lachnospiraceae</taxon>
        <taxon>Lachnospiraceae incertae sedis</taxon>
        <taxon>Candidatus Choladousia</taxon>
    </lineage>
</organism>
<reference evidence="2" key="1">
    <citation type="submission" date="2020-10" db="EMBL/GenBank/DDBJ databases">
        <authorList>
            <person name="Gilroy R."/>
        </authorList>
    </citation>
    <scope>NUCLEOTIDE SEQUENCE</scope>
    <source>
        <strain evidence="2">ChiSjej4B22-8148</strain>
    </source>
</reference>
<proteinExistence type="predicted"/>
<keyword evidence="1" id="KW-0812">Transmembrane</keyword>
<feature type="transmembrane region" description="Helical" evidence="1">
    <location>
        <begin position="12"/>
        <end position="35"/>
    </location>
</feature>
<gene>
    <name evidence="2" type="ORF">IAB31_13135</name>
</gene>
<evidence type="ECO:0000256" key="1">
    <source>
        <dbReference type="SAM" id="Phobius"/>
    </source>
</evidence>
<dbReference type="Proteomes" id="UP000886757">
    <property type="component" value="Unassembled WGS sequence"/>
</dbReference>